<proteinExistence type="predicted"/>
<gene>
    <name evidence="1" type="ORF">SEA_WILLSTERREL_88</name>
</gene>
<accession>A0A1C9M057</accession>
<organism evidence="1 2">
    <name type="scientific">Mycobacterium phage WillSterrel</name>
    <dbReference type="NCBI Taxonomy" id="1897769"/>
    <lineage>
        <taxon>Viruses</taxon>
        <taxon>Duplodnaviria</taxon>
        <taxon>Heunggongvirae</taxon>
        <taxon>Uroviricota</taxon>
        <taxon>Caudoviricetes</taxon>
        <taxon>Gracegardnervirinae</taxon>
        <taxon>Cheoctovirus</taxon>
        <taxon>Cheoctovirus willsterrel</taxon>
    </lineage>
</organism>
<protein>
    <submittedName>
        <fullName evidence="1">Uncharacterized protein</fullName>
    </submittedName>
</protein>
<reference evidence="1 2" key="1">
    <citation type="submission" date="2016-07" db="EMBL/GenBank/DDBJ databases">
        <authorList>
            <person name="Bukstein J."/>
            <person name="Cassidy M."/>
            <person name="Criswell C."/>
            <person name="Gilliland M.F."/>
            <person name="Hastings S."/>
            <person name="Moore A."/>
            <person name="Pristera M.A."/>
            <person name="Mehta S."/>
            <person name="Breitenberger C.A."/>
            <person name="Ball S.L."/>
            <person name="Garlena R.A."/>
            <person name="Russell D.A."/>
            <person name="Pope W.H."/>
            <person name="Jacobs-Sera D."/>
            <person name="Hendrix R.W."/>
            <person name="Hatfull G.F."/>
        </authorList>
    </citation>
    <scope>NUCLEOTIDE SEQUENCE [LARGE SCALE GENOMIC DNA]</scope>
</reference>
<dbReference type="Proteomes" id="UP000225278">
    <property type="component" value="Segment"/>
</dbReference>
<evidence type="ECO:0000313" key="1">
    <source>
        <dbReference type="EMBL" id="AOQ28541.1"/>
    </source>
</evidence>
<evidence type="ECO:0000313" key="2">
    <source>
        <dbReference type="Proteomes" id="UP000225278"/>
    </source>
</evidence>
<name>A0A1C9M057_9CAUD</name>
<dbReference type="EMBL" id="KX576644">
    <property type="protein sequence ID" value="AOQ28541.1"/>
    <property type="molecule type" value="Genomic_DNA"/>
</dbReference>
<keyword evidence="2" id="KW-1185">Reference proteome</keyword>
<sequence length="45" mass="5005">MPKPPETPSEHIEFAREEARTGAYESAQTHALIAIAQLLAEKDQQ</sequence>